<keyword evidence="1" id="KW-0472">Membrane</keyword>
<gene>
    <name evidence="3" type="ORF">OJ997_11030</name>
</gene>
<evidence type="ECO:0008006" key="5">
    <source>
        <dbReference type="Google" id="ProtNLM"/>
    </source>
</evidence>
<feature type="signal peptide" evidence="2">
    <location>
        <begin position="1"/>
        <end position="21"/>
    </location>
</feature>
<dbReference type="Proteomes" id="UP001147653">
    <property type="component" value="Unassembled WGS sequence"/>
</dbReference>
<evidence type="ECO:0000256" key="1">
    <source>
        <dbReference type="SAM" id="Phobius"/>
    </source>
</evidence>
<keyword evidence="1" id="KW-0812">Transmembrane</keyword>
<feature type="chain" id="PRO_5040975423" description="Integral membrane protein" evidence="2">
    <location>
        <begin position="22"/>
        <end position="131"/>
    </location>
</feature>
<accession>A0A9X3SEW2</accession>
<sequence>MRVRWMLAVLGLALAIGGLNAAREDGSDAYGFGLIVAAFAFVVAVVIAAVLCGLVALVLGERPPAPVVGAVLVAAGVLVFPVYRYYARERDPAVLDGGGRCGGIVPLAEALIVDGTEAQYAPVIVHFGCDD</sequence>
<keyword evidence="1" id="KW-1133">Transmembrane helix</keyword>
<proteinExistence type="predicted"/>
<protein>
    <recommendedName>
        <fullName evidence="5">Integral membrane protein</fullName>
    </recommendedName>
</protein>
<dbReference type="RefSeq" id="WP_270025136.1">
    <property type="nucleotide sequence ID" value="NZ_JAPDDP010000016.1"/>
</dbReference>
<keyword evidence="2" id="KW-0732">Signal</keyword>
<dbReference type="AlphaFoldDB" id="A0A9X3SEW2"/>
<organism evidence="3 4">
    <name type="scientific">Solirubrobacter phytolaccae</name>
    <dbReference type="NCBI Taxonomy" id="1404360"/>
    <lineage>
        <taxon>Bacteria</taxon>
        <taxon>Bacillati</taxon>
        <taxon>Actinomycetota</taxon>
        <taxon>Thermoleophilia</taxon>
        <taxon>Solirubrobacterales</taxon>
        <taxon>Solirubrobacteraceae</taxon>
        <taxon>Solirubrobacter</taxon>
    </lineage>
</organism>
<reference evidence="3" key="1">
    <citation type="submission" date="2022-10" db="EMBL/GenBank/DDBJ databases">
        <title>The WGS of Solirubrobacter phytolaccae KCTC 29190.</title>
        <authorList>
            <person name="Jiang Z."/>
        </authorList>
    </citation>
    <scope>NUCLEOTIDE SEQUENCE</scope>
    <source>
        <strain evidence="3">KCTC 29190</strain>
    </source>
</reference>
<name>A0A9X3SEW2_9ACTN</name>
<evidence type="ECO:0000313" key="3">
    <source>
        <dbReference type="EMBL" id="MDA0180827.1"/>
    </source>
</evidence>
<comment type="caution">
    <text evidence="3">The sequence shown here is derived from an EMBL/GenBank/DDBJ whole genome shotgun (WGS) entry which is preliminary data.</text>
</comment>
<feature type="transmembrane region" description="Helical" evidence="1">
    <location>
        <begin position="67"/>
        <end position="86"/>
    </location>
</feature>
<feature type="transmembrane region" description="Helical" evidence="1">
    <location>
        <begin position="31"/>
        <end position="60"/>
    </location>
</feature>
<keyword evidence="4" id="KW-1185">Reference proteome</keyword>
<evidence type="ECO:0000313" key="4">
    <source>
        <dbReference type="Proteomes" id="UP001147653"/>
    </source>
</evidence>
<evidence type="ECO:0000256" key="2">
    <source>
        <dbReference type="SAM" id="SignalP"/>
    </source>
</evidence>
<dbReference type="EMBL" id="JAPDDP010000016">
    <property type="protein sequence ID" value="MDA0180827.1"/>
    <property type="molecule type" value="Genomic_DNA"/>
</dbReference>